<feature type="non-terminal residue" evidence="3">
    <location>
        <position position="1277"/>
    </location>
</feature>
<feature type="region of interest" description="Disordered" evidence="2">
    <location>
        <begin position="508"/>
        <end position="553"/>
    </location>
</feature>
<feature type="region of interest" description="Disordered" evidence="2">
    <location>
        <begin position="437"/>
        <end position="465"/>
    </location>
</feature>
<name>A0ABP0NX43_9DINO</name>
<evidence type="ECO:0000256" key="1">
    <source>
        <dbReference type="ARBA" id="ARBA00023172"/>
    </source>
</evidence>
<feature type="region of interest" description="Disordered" evidence="2">
    <location>
        <begin position="762"/>
        <end position="799"/>
    </location>
</feature>
<accession>A0ABP0NX43</accession>
<evidence type="ECO:0000313" key="4">
    <source>
        <dbReference type="Proteomes" id="UP001642484"/>
    </source>
</evidence>
<evidence type="ECO:0000256" key="2">
    <source>
        <dbReference type="SAM" id="MobiDB-lite"/>
    </source>
</evidence>
<feature type="non-terminal residue" evidence="3">
    <location>
        <position position="1"/>
    </location>
</feature>
<protein>
    <recommendedName>
        <fullName evidence="5">C3H1-type domain-containing protein</fullName>
    </recommendedName>
</protein>
<feature type="compositionally biased region" description="Basic and acidic residues" evidence="2">
    <location>
        <begin position="779"/>
        <end position="792"/>
    </location>
</feature>
<dbReference type="EMBL" id="CAXAMN010022169">
    <property type="protein sequence ID" value="CAK9067059.1"/>
    <property type="molecule type" value="Genomic_DNA"/>
</dbReference>
<dbReference type="InterPro" id="IPR011010">
    <property type="entry name" value="DNA_brk_join_enz"/>
</dbReference>
<keyword evidence="1" id="KW-0233">DNA recombination</keyword>
<dbReference type="PANTHER" id="PTHR34605:SF3">
    <property type="entry name" value="P CELL-TYPE AGGLUTINATION PROTEIN MAP4-LIKE-RELATED"/>
    <property type="match status" value="1"/>
</dbReference>
<dbReference type="InterPro" id="IPR013762">
    <property type="entry name" value="Integrase-like_cat_sf"/>
</dbReference>
<feature type="compositionally biased region" description="Polar residues" evidence="2">
    <location>
        <begin position="911"/>
        <end position="932"/>
    </location>
</feature>
<evidence type="ECO:0000313" key="3">
    <source>
        <dbReference type="EMBL" id="CAK9067059.1"/>
    </source>
</evidence>
<feature type="region of interest" description="Disordered" evidence="2">
    <location>
        <begin position="887"/>
        <end position="949"/>
    </location>
</feature>
<dbReference type="PANTHER" id="PTHR34605">
    <property type="entry name" value="PHAGE_INTEGRASE DOMAIN-CONTAINING PROTEIN"/>
    <property type="match status" value="1"/>
</dbReference>
<proteinExistence type="predicted"/>
<feature type="compositionally biased region" description="Basic and acidic residues" evidence="2">
    <location>
        <begin position="891"/>
        <end position="910"/>
    </location>
</feature>
<dbReference type="SUPFAM" id="SSF56349">
    <property type="entry name" value="DNA breaking-rejoining enzymes"/>
    <property type="match status" value="1"/>
</dbReference>
<dbReference type="Gene3D" id="1.10.443.10">
    <property type="entry name" value="Intergrase catalytic core"/>
    <property type="match status" value="1"/>
</dbReference>
<reference evidence="3 4" key="1">
    <citation type="submission" date="2024-02" db="EMBL/GenBank/DDBJ databases">
        <authorList>
            <person name="Chen Y."/>
            <person name="Shah S."/>
            <person name="Dougan E. K."/>
            <person name="Thang M."/>
            <person name="Chan C."/>
        </authorList>
    </citation>
    <scope>NUCLEOTIDE SEQUENCE [LARGE SCALE GENOMIC DNA]</scope>
</reference>
<dbReference type="InterPro" id="IPR052925">
    <property type="entry name" value="Phage_Integrase-like_Recomb"/>
</dbReference>
<comment type="caution">
    <text evidence="3">The sequence shown here is derived from an EMBL/GenBank/DDBJ whole genome shotgun (WGS) entry which is preliminary data.</text>
</comment>
<organism evidence="3 4">
    <name type="scientific">Durusdinium trenchii</name>
    <dbReference type="NCBI Taxonomy" id="1381693"/>
    <lineage>
        <taxon>Eukaryota</taxon>
        <taxon>Sar</taxon>
        <taxon>Alveolata</taxon>
        <taxon>Dinophyceae</taxon>
        <taxon>Suessiales</taxon>
        <taxon>Symbiodiniaceae</taxon>
        <taxon>Durusdinium</taxon>
    </lineage>
</organism>
<keyword evidence="4" id="KW-1185">Reference proteome</keyword>
<feature type="compositionally biased region" description="Basic and acidic residues" evidence="2">
    <location>
        <begin position="512"/>
        <end position="533"/>
    </location>
</feature>
<gene>
    <name evidence="3" type="ORF">CCMP2556_LOCUS32947</name>
</gene>
<dbReference type="Proteomes" id="UP001642484">
    <property type="component" value="Unassembled WGS sequence"/>
</dbReference>
<sequence length="1277" mass="141294">TTGHRLPGPLCLQCKASGTIKLRLSAIRSMHLTLGYPDLLMHMPRIPLALAGLRRRFGTKERRMPVTPDMLKWLADHLQYGRAEEASLLWGALTLRFFFLLRASEYLDVGYQDPRRGLRGSDVTLKLNGNAVALNRISEVDEVTLLVRGSKTDIYNRGQVRNHFRTAEKVCVVKSVRAAKGLGLPEGDLGAHSLRFGGASALWAQYQDTSLVKRWGRWASDSFQTYIWEGGRKPKMGKGNGVRTPEFEPSNAPPGKILAILGPVARDCAIGLAARWSYWLATALVAIFLLQLLVWTFNWVLVPAYKHVATVWRLRHGTLRGRTNRRGFKAECDNVHAASHRYFRNQLEGMSCCVHLRAAHPCTQPDDDCLHVIASAVVPRTAEYDLQDAAGKGPLARCATAAWLCGYTSVGLCGSCYRGVKRAVKCLCCLGCGARRPRTRNRAAPSSGTSTPRHENSETESEIDDETQCQAESVAFLVQGKATPLSLIACKDAARGEKVKLLSSDAEISSAEDLRHEDGNEAPKRSVSAERAPEAITEARSAPGESSELPPAKGAEKAALLGKYLRHVGAYSDAEPPQLDETSKALQTIAKAMAAKDEAAGQDRGKVFPVNISNRIAYGLAAMRIGGKDNKSLPEYCISAADFPLTGEEEFDNWAGCADLKLEKRPKVPVTLNAWYRNALGKYTEEMRDLDCNLRRAMKEEAPSFERMRFFATAPEEDGEPWLRLPRTFYLEDPSEYFQTDVLPRHNRTLSRACWQVALKKSPNNPLHGGKAGEGTEASESRPEPKTGKNQEMKGLMGPNLTGREAARALDHRPKDKKGAKYLCWDNLSHRGCNKPTACPHSHATGVKWEGMDWAVQLQILRRGGLKSGPSLTEAQVVEQMEAIRKTQASKTKEMVEEGKRAKKVGDNENSKNQQSSPDQKVGQTPPDQTEPSLEDESSEAPPLELTGINPTDQEQEMAELLKGPDFSLYEDVDAGKVKRTVTLEPGKFDEQAKPRLAHMSSIDQQGLTEGYQGILATFLKNRLLKLKERNRDRPLTDEHVRESLEVARSQGGPGLSAAADEALQGSSRKTGYSANTGFLSKLEWKDGVGRGTLRWSGGTWSVYDFGDQLQPTAEWTSQLQQANSAKGEKEARQCLLLHCAAGYLEKQRGRVPTPDEVQHTTNIMRAELAFQAVEANRHLGDCPEHIPRSEADLRVFVHDLLFWSHDKDYRTMAAFPSEKLHGYDLHVVRMAYGYAGEGRATQAVLQHNGIAICLGLDHGQDFRCAKDRSLARFLVR</sequence>
<evidence type="ECO:0008006" key="5">
    <source>
        <dbReference type="Google" id="ProtNLM"/>
    </source>
</evidence>